<gene>
    <name evidence="7" type="ORF">G8770_05620</name>
</gene>
<proteinExistence type="predicted"/>
<evidence type="ECO:0000256" key="3">
    <source>
        <dbReference type="ARBA" id="ARBA00022989"/>
    </source>
</evidence>
<dbReference type="RefSeq" id="WP_167182972.1">
    <property type="nucleotide sequence ID" value="NZ_JAAONZ010000003.1"/>
</dbReference>
<dbReference type="Gene3D" id="2.40.50.140">
    <property type="entry name" value="Nucleic acid-binding proteins"/>
    <property type="match status" value="1"/>
</dbReference>
<dbReference type="EMBL" id="JAAONZ010000003">
    <property type="protein sequence ID" value="NHO65017.1"/>
    <property type="molecule type" value="Genomic_DNA"/>
</dbReference>
<dbReference type="Pfam" id="PF01957">
    <property type="entry name" value="NfeD"/>
    <property type="match status" value="1"/>
</dbReference>
<evidence type="ECO:0000259" key="6">
    <source>
        <dbReference type="Pfam" id="PF01957"/>
    </source>
</evidence>
<protein>
    <submittedName>
        <fullName evidence="7">NfeD family protein</fullName>
    </submittedName>
</protein>
<keyword evidence="3 5" id="KW-1133">Transmembrane helix</keyword>
<evidence type="ECO:0000256" key="2">
    <source>
        <dbReference type="ARBA" id="ARBA00022692"/>
    </source>
</evidence>
<evidence type="ECO:0000313" key="8">
    <source>
        <dbReference type="Proteomes" id="UP000787472"/>
    </source>
</evidence>
<dbReference type="AlphaFoldDB" id="A0A9E5MK78"/>
<dbReference type="Proteomes" id="UP000787472">
    <property type="component" value="Unassembled WGS sequence"/>
</dbReference>
<feature type="transmembrane region" description="Helical" evidence="5">
    <location>
        <begin position="52"/>
        <end position="71"/>
    </location>
</feature>
<dbReference type="SUPFAM" id="SSF141322">
    <property type="entry name" value="NfeD domain-like"/>
    <property type="match status" value="1"/>
</dbReference>
<feature type="domain" description="NfeD-like C-terminal" evidence="6">
    <location>
        <begin position="87"/>
        <end position="147"/>
    </location>
</feature>
<dbReference type="PANTHER" id="PTHR33507:SF3">
    <property type="entry name" value="INNER MEMBRANE PROTEIN YBBJ"/>
    <property type="match status" value="1"/>
</dbReference>
<comment type="subcellular location">
    <subcellularLocation>
        <location evidence="1">Membrane</location>
        <topology evidence="1">Multi-pass membrane protein</topology>
    </subcellularLocation>
</comment>
<accession>A0A9E5MK78</accession>
<dbReference type="InterPro" id="IPR002810">
    <property type="entry name" value="NfeD-like_C"/>
</dbReference>
<keyword evidence="2 5" id="KW-0812">Transmembrane</keyword>
<dbReference type="InterPro" id="IPR052165">
    <property type="entry name" value="Membrane_assoc_protease"/>
</dbReference>
<comment type="caution">
    <text evidence="7">The sequence shown here is derived from an EMBL/GenBank/DDBJ whole genome shotgun (WGS) entry which is preliminary data.</text>
</comment>
<evidence type="ECO:0000256" key="4">
    <source>
        <dbReference type="ARBA" id="ARBA00023136"/>
    </source>
</evidence>
<evidence type="ECO:0000256" key="5">
    <source>
        <dbReference type="SAM" id="Phobius"/>
    </source>
</evidence>
<dbReference type="GO" id="GO:0005886">
    <property type="term" value="C:plasma membrane"/>
    <property type="evidence" value="ECO:0007669"/>
    <property type="project" value="TreeGrafter"/>
</dbReference>
<dbReference type="PANTHER" id="PTHR33507">
    <property type="entry name" value="INNER MEMBRANE PROTEIN YBBJ"/>
    <property type="match status" value="1"/>
</dbReference>
<organism evidence="7 8">
    <name type="scientific">Pseudomaricurvus hydrocarbonicus</name>
    <dbReference type="NCBI Taxonomy" id="1470433"/>
    <lineage>
        <taxon>Bacteria</taxon>
        <taxon>Pseudomonadati</taxon>
        <taxon>Pseudomonadota</taxon>
        <taxon>Gammaproteobacteria</taxon>
        <taxon>Cellvibrionales</taxon>
        <taxon>Cellvibrionaceae</taxon>
        <taxon>Pseudomaricurvus</taxon>
    </lineage>
</organism>
<sequence>MEGLEYWIWVAAGILLVLMEIVIPTFTALWFGVGAIVVGVATLFFPELSLTIQLLMWAVLSTAITAFWFKFVRPMKSGMEMAKLSRESIVGEVGMIVKDINAEGKGVIRFTVPLLGSNEWNVISTEPLKAGDRAIVKDFSGNSLIVESIK</sequence>
<dbReference type="InterPro" id="IPR012340">
    <property type="entry name" value="NA-bd_OB-fold"/>
</dbReference>
<evidence type="ECO:0000256" key="1">
    <source>
        <dbReference type="ARBA" id="ARBA00004141"/>
    </source>
</evidence>
<keyword evidence="8" id="KW-1185">Reference proteome</keyword>
<keyword evidence="4 5" id="KW-0472">Membrane</keyword>
<feature type="transmembrane region" description="Helical" evidence="5">
    <location>
        <begin position="6"/>
        <end position="23"/>
    </location>
</feature>
<reference evidence="7" key="1">
    <citation type="submission" date="2020-03" db="EMBL/GenBank/DDBJ databases">
        <authorList>
            <person name="Guo F."/>
        </authorList>
    </citation>
    <scope>NUCLEOTIDE SEQUENCE</scope>
    <source>
        <strain evidence="7">JCM 30134</strain>
    </source>
</reference>
<name>A0A9E5MK78_9GAMM</name>
<evidence type="ECO:0000313" key="7">
    <source>
        <dbReference type="EMBL" id="NHO65017.1"/>
    </source>
</evidence>